<reference evidence="2" key="1">
    <citation type="submission" date="2018-05" db="EMBL/GenBank/DDBJ databases">
        <authorList>
            <person name="Deangelis K."/>
            <person name="Huntemann M."/>
            <person name="Clum A."/>
            <person name="Pillay M."/>
            <person name="Palaniappan K."/>
            <person name="Varghese N."/>
            <person name="Mikhailova N."/>
            <person name="Stamatis D."/>
            <person name="Reddy T."/>
            <person name="Daum C."/>
            <person name="Shapiro N."/>
            <person name="Ivanova N."/>
            <person name="Kyrpides N."/>
            <person name="Woyke T."/>
        </authorList>
    </citation>
    <scope>NUCLEOTIDE SEQUENCE [LARGE SCALE GENOMIC DNA]</scope>
    <source>
        <strain evidence="2">GAS496</strain>
    </source>
</reference>
<accession>A0A318HG93</accession>
<proteinExistence type="predicted"/>
<gene>
    <name evidence="1" type="ORF">C8E89_11450</name>
</gene>
<comment type="caution">
    <text evidence="1">The sequence shown here is derived from an EMBL/GenBank/DDBJ whole genome shotgun (WGS) entry which is preliminary data.</text>
</comment>
<sequence>MVVRTLRELDDPLGSYLRVTGRETTLLAQMLVDGRNIGTGLVADPALTNEQRDLWIEAHDRGVETVLDPRSLDLSTAGGFLRSGVQALPWAPTSPHRPADLIGPAGRRMCERIARAVADVNHSAVLAPTHLLTEDAPEWLDVDIALTFGLRQALDDLQLSRVPIYYPLIARGEHFYNASWRAQVVDRLAPLPIDGLWLRIHPFGTGKSGPLVLKRYLAACRDLHQMGLPLVGEHTGTIGIALMAFGAVGGIESGVTVLDHTDLSRWIKPPKTTQSGGAEARIYLQELGCFLQRSKADRLFERPGMKPAQGCRDTTCCPRGWRDTRKNYRQHFVAQRAREVSGLSRVPSSLRPGHYMESFLRPASDAAERAATAEPTLERVRHQLNSWRGTLGADLRSHSDFTFSPPAAGRRRRTA</sequence>
<dbReference type="EMBL" id="QJJU01000014">
    <property type="protein sequence ID" value="PXX06277.1"/>
    <property type="molecule type" value="Genomic_DNA"/>
</dbReference>
<dbReference type="Proteomes" id="UP000247781">
    <property type="component" value="Unassembled WGS sequence"/>
</dbReference>
<organism evidence="1 2">
    <name type="scientific">Mycolicibacterium moriokaense</name>
    <dbReference type="NCBI Taxonomy" id="39691"/>
    <lineage>
        <taxon>Bacteria</taxon>
        <taxon>Bacillati</taxon>
        <taxon>Actinomycetota</taxon>
        <taxon>Actinomycetes</taxon>
        <taxon>Mycobacteriales</taxon>
        <taxon>Mycobacteriaceae</taxon>
        <taxon>Mycolicibacterium</taxon>
    </lineage>
</organism>
<evidence type="ECO:0000313" key="2">
    <source>
        <dbReference type="Proteomes" id="UP000247781"/>
    </source>
</evidence>
<name>A0A318HG93_9MYCO</name>
<keyword evidence="2" id="KW-1185">Reference proteome</keyword>
<dbReference type="AlphaFoldDB" id="A0A318HG93"/>
<protein>
    <submittedName>
        <fullName evidence="1">Uncharacterized protein</fullName>
    </submittedName>
</protein>
<reference evidence="1 2" key="2">
    <citation type="submission" date="2018-06" db="EMBL/GenBank/DDBJ databases">
        <title>Sequencing of bacterial isolates from soil warming experiment in Harvard Forest, Massachusetts, USA.</title>
        <authorList>
            <person name="Deangelis K.PhD."/>
        </authorList>
    </citation>
    <scope>NUCLEOTIDE SEQUENCE [LARGE SCALE GENOMIC DNA]</scope>
    <source>
        <strain evidence="1 2">GAS496</strain>
    </source>
</reference>
<evidence type="ECO:0000313" key="1">
    <source>
        <dbReference type="EMBL" id="PXX06277.1"/>
    </source>
</evidence>